<dbReference type="SUPFAM" id="SSF57850">
    <property type="entry name" value="RING/U-box"/>
    <property type="match status" value="1"/>
</dbReference>
<dbReference type="GO" id="GO:0043161">
    <property type="term" value="P:proteasome-mediated ubiquitin-dependent protein catabolic process"/>
    <property type="evidence" value="ECO:0007669"/>
    <property type="project" value="InterPro"/>
</dbReference>
<evidence type="ECO:0000313" key="13">
    <source>
        <dbReference type="EMBL" id="KDQ18524.1"/>
    </source>
</evidence>
<evidence type="ECO:0000256" key="8">
    <source>
        <dbReference type="ARBA" id="ARBA00080744"/>
    </source>
</evidence>
<proteinExistence type="inferred from homology"/>
<comment type="similarity">
    <text evidence="6">Belongs to the RMD5/GID2 family.</text>
</comment>
<evidence type="ECO:0000256" key="5">
    <source>
        <dbReference type="ARBA" id="ARBA00022833"/>
    </source>
</evidence>
<dbReference type="SMART" id="SM00668">
    <property type="entry name" value="CTLH"/>
    <property type="match status" value="1"/>
</dbReference>
<dbReference type="FunCoup" id="A0A067MSE3">
    <property type="interactions" value="365"/>
</dbReference>
<keyword evidence="14" id="KW-1185">Reference proteome</keyword>
<evidence type="ECO:0000256" key="10">
    <source>
        <dbReference type="SAM" id="MobiDB-lite"/>
    </source>
</evidence>
<evidence type="ECO:0000256" key="6">
    <source>
        <dbReference type="ARBA" id="ARBA00061136"/>
    </source>
</evidence>
<accession>A0A067MSE3</accession>
<evidence type="ECO:0000256" key="1">
    <source>
        <dbReference type="ARBA" id="ARBA00004496"/>
    </source>
</evidence>
<keyword evidence="4 9" id="KW-0863">Zinc-finger</keyword>
<evidence type="ECO:0000259" key="11">
    <source>
        <dbReference type="PROSITE" id="PS50897"/>
    </source>
</evidence>
<dbReference type="GO" id="GO:0005634">
    <property type="term" value="C:nucleus"/>
    <property type="evidence" value="ECO:0007669"/>
    <property type="project" value="TreeGrafter"/>
</dbReference>
<evidence type="ECO:0000259" key="12">
    <source>
        <dbReference type="PROSITE" id="PS51867"/>
    </source>
</evidence>
<keyword evidence="2" id="KW-0963">Cytoplasm</keyword>
<dbReference type="PROSITE" id="PS50897">
    <property type="entry name" value="CTLH"/>
    <property type="match status" value="1"/>
</dbReference>
<dbReference type="InParanoid" id="A0A067MSE3"/>
<keyword evidence="3" id="KW-0479">Metal-binding</keyword>
<dbReference type="GO" id="GO:0008270">
    <property type="term" value="F:zinc ion binding"/>
    <property type="evidence" value="ECO:0007669"/>
    <property type="project" value="UniProtKB-KW"/>
</dbReference>
<evidence type="ECO:0000256" key="2">
    <source>
        <dbReference type="ARBA" id="ARBA00022490"/>
    </source>
</evidence>
<dbReference type="FunFam" id="3.30.40.10:FF:000143">
    <property type="entry name" value="Regulator of gluconeogenesis Rmd5"/>
    <property type="match status" value="1"/>
</dbReference>
<dbReference type="Gene3D" id="3.30.40.10">
    <property type="entry name" value="Zinc/RING finger domain, C3HC4 (zinc finger)"/>
    <property type="match status" value="1"/>
</dbReference>
<dbReference type="InterPro" id="IPR027370">
    <property type="entry name" value="Znf-RING_euk"/>
</dbReference>
<dbReference type="STRING" id="930990.A0A067MSE3"/>
<dbReference type="AlphaFoldDB" id="A0A067MSE3"/>
<dbReference type="CDD" id="cd16652">
    <property type="entry name" value="dRING_Rmd5p-like"/>
    <property type="match status" value="1"/>
</dbReference>
<organism evidence="13 14">
    <name type="scientific">Botryobasidium botryosum (strain FD-172 SS1)</name>
    <dbReference type="NCBI Taxonomy" id="930990"/>
    <lineage>
        <taxon>Eukaryota</taxon>
        <taxon>Fungi</taxon>
        <taxon>Dikarya</taxon>
        <taxon>Basidiomycota</taxon>
        <taxon>Agaricomycotina</taxon>
        <taxon>Agaricomycetes</taxon>
        <taxon>Cantharellales</taxon>
        <taxon>Botryobasidiaceae</taxon>
        <taxon>Botryobasidium</taxon>
    </lineage>
</organism>
<evidence type="ECO:0000256" key="3">
    <source>
        <dbReference type="ARBA" id="ARBA00022723"/>
    </source>
</evidence>
<dbReference type="Pfam" id="PF10607">
    <property type="entry name" value="CTLH"/>
    <property type="match status" value="1"/>
</dbReference>
<feature type="region of interest" description="Disordered" evidence="10">
    <location>
        <begin position="54"/>
        <end position="78"/>
    </location>
</feature>
<dbReference type="InterPro" id="IPR045098">
    <property type="entry name" value="Fyv10_fam"/>
</dbReference>
<dbReference type="PROSITE" id="PS51867">
    <property type="entry name" value="ZF_RING_GID"/>
    <property type="match status" value="1"/>
</dbReference>
<dbReference type="HOGENOM" id="CLU_020227_4_0_1"/>
<dbReference type="PANTHER" id="PTHR12170">
    <property type="entry name" value="MACROPHAGE ERYTHROBLAST ATTACHER-RELATED"/>
    <property type="match status" value="1"/>
</dbReference>
<dbReference type="InterPro" id="IPR013083">
    <property type="entry name" value="Znf_RING/FYVE/PHD"/>
</dbReference>
<feature type="domain" description="RING-Gid-type" evidence="12">
    <location>
        <begin position="339"/>
        <end position="381"/>
    </location>
</feature>
<dbReference type="GO" id="GO:0061630">
    <property type="term" value="F:ubiquitin protein ligase activity"/>
    <property type="evidence" value="ECO:0007669"/>
    <property type="project" value="InterPro"/>
</dbReference>
<reference evidence="14" key="1">
    <citation type="journal article" date="2014" name="Proc. Natl. Acad. Sci. U.S.A.">
        <title>Extensive sampling of basidiomycete genomes demonstrates inadequacy of the white-rot/brown-rot paradigm for wood decay fungi.</title>
        <authorList>
            <person name="Riley R."/>
            <person name="Salamov A.A."/>
            <person name="Brown D.W."/>
            <person name="Nagy L.G."/>
            <person name="Floudas D."/>
            <person name="Held B.W."/>
            <person name="Levasseur A."/>
            <person name="Lombard V."/>
            <person name="Morin E."/>
            <person name="Otillar R."/>
            <person name="Lindquist E.A."/>
            <person name="Sun H."/>
            <person name="LaButti K.M."/>
            <person name="Schmutz J."/>
            <person name="Jabbour D."/>
            <person name="Luo H."/>
            <person name="Baker S.E."/>
            <person name="Pisabarro A.G."/>
            <person name="Walton J.D."/>
            <person name="Blanchette R.A."/>
            <person name="Henrissat B."/>
            <person name="Martin F."/>
            <person name="Cullen D."/>
            <person name="Hibbett D.S."/>
            <person name="Grigoriev I.V."/>
        </authorList>
    </citation>
    <scope>NUCLEOTIDE SEQUENCE [LARGE SCALE GENOMIC DNA]</scope>
    <source>
        <strain evidence="14">FD-172 SS1</strain>
    </source>
</reference>
<keyword evidence="5" id="KW-0862">Zinc</keyword>
<dbReference type="InterPro" id="IPR044063">
    <property type="entry name" value="ZF_RING_GID"/>
</dbReference>
<evidence type="ECO:0000256" key="9">
    <source>
        <dbReference type="PROSITE-ProRule" id="PRU01215"/>
    </source>
</evidence>
<gene>
    <name evidence="13" type="ORF">BOTBODRAFT_28908</name>
</gene>
<dbReference type="Pfam" id="PF13445">
    <property type="entry name" value="zf-RING_UBOX"/>
    <property type="match status" value="1"/>
</dbReference>
<feature type="domain" description="CTLH" evidence="11">
    <location>
        <begin position="159"/>
        <end position="216"/>
    </location>
</feature>
<dbReference type="EMBL" id="KL198021">
    <property type="protein sequence ID" value="KDQ18524.1"/>
    <property type="molecule type" value="Genomic_DNA"/>
</dbReference>
<evidence type="ECO:0000256" key="4">
    <source>
        <dbReference type="ARBA" id="ARBA00022771"/>
    </source>
</evidence>
<dbReference type="GO" id="GO:0005737">
    <property type="term" value="C:cytoplasm"/>
    <property type="evidence" value="ECO:0007669"/>
    <property type="project" value="UniProtKB-SubCell"/>
</dbReference>
<dbReference type="InterPro" id="IPR037683">
    <property type="entry name" value="Rmd5_dRing"/>
</dbReference>
<dbReference type="PANTHER" id="PTHR12170:SF3">
    <property type="entry name" value="GH10162P"/>
    <property type="match status" value="1"/>
</dbReference>
<dbReference type="InterPro" id="IPR006595">
    <property type="entry name" value="CTLH_C"/>
</dbReference>
<comment type="subcellular location">
    <subcellularLocation>
        <location evidence="1">Cytoplasm</location>
    </subcellularLocation>
</comment>
<feature type="zinc finger region" description="RING-Gid-type" evidence="9">
    <location>
        <begin position="339"/>
        <end position="381"/>
    </location>
</feature>
<dbReference type="InterPro" id="IPR024964">
    <property type="entry name" value="CTLH/CRA"/>
</dbReference>
<sequence length="394" mass="44071">MAQTSKEADPLLKELDKLERLSSFTSSAIRSTTKTKSPSISDSLDSLIASLKDAKQAAETGQAPEEYVGGLSSAVDDRKREVEERQKEIHSSLARFGRALDKKFPNPLPSYSPLFTSPKAAAALEHTIVSHFIRTGSFSVAETFLKESEMEAPDELRRQFVDMHRILTALRSQDIGPALEWAIAHRDALRSRMSPLEFHIHRSQYLRLLLSQPTPHLVLRYARRNFPALYAAHASEIQRLLGAVAFIPRLASLYPDFASPNIHTDVEAMFARDYCAMVGMSREVPLRVVGDIGGGGALARIEKGNKVMRDRKSEWSQTDELPIEIPLPPRNRYHSVFACPVSKEQSTEDNPPVMLQCGHVLAKDSWRKLEKGAGRVKCPYCPVESTSPPHRVFF</sequence>
<evidence type="ECO:0000256" key="7">
    <source>
        <dbReference type="ARBA" id="ARBA00075398"/>
    </source>
</evidence>
<dbReference type="OrthoDB" id="1933281at2759"/>
<protein>
    <recommendedName>
        <fullName evidence="8">GID complex catalytic subunit 2</fullName>
    </recommendedName>
    <alternativeName>
        <fullName evidence="7">Glucose-induced degradation protein 2</fullName>
    </alternativeName>
</protein>
<dbReference type="GO" id="GO:0034657">
    <property type="term" value="C:GID complex"/>
    <property type="evidence" value="ECO:0007669"/>
    <property type="project" value="TreeGrafter"/>
</dbReference>
<name>A0A067MSE3_BOTB1</name>
<evidence type="ECO:0000313" key="14">
    <source>
        <dbReference type="Proteomes" id="UP000027195"/>
    </source>
</evidence>
<dbReference type="Proteomes" id="UP000027195">
    <property type="component" value="Unassembled WGS sequence"/>
</dbReference>